<dbReference type="PANTHER" id="PTHR17224">
    <property type="entry name" value="PEPTIDYL-TRNA HYDROLASE"/>
    <property type="match status" value="1"/>
</dbReference>
<dbReference type="STRING" id="656914.SAMN00017405_1168"/>
<evidence type="ECO:0000256" key="10">
    <source>
        <dbReference type="RuleBase" id="RU004320"/>
    </source>
</evidence>
<sequence length="186" mass="21148">MFLIIGLGNPGDKYKDTKHNVGFLVIDKIADKLGVKVEKKQARSLVESTYWDGKKVLLVKPQTYMNLSGEAVRELINYYDNIENFIIVYDDLDLDIGQLRFRRDGSAGGHNGLKSIISHLHSSDIERLKIGIGKPTKGYPVKDYVLQRFSKEEKEIMDSSIEKAVNGIELWLKEDISVAMNNFNKK</sequence>
<accession>A0A1W1UZJ6</accession>
<dbReference type="GO" id="GO:0004045">
    <property type="term" value="F:peptidyl-tRNA hydrolase activity"/>
    <property type="evidence" value="ECO:0007669"/>
    <property type="project" value="UniProtKB-UniRule"/>
</dbReference>
<dbReference type="GO" id="GO:0000049">
    <property type="term" value="F:tRNA binding"/>
    <property type="evidence" value="ECO:0007669"/>
    <property type="project" value="UniProtKB-UniRule"/>
</dbReference>
<keyword evidence="12" id="KW-1185">Reference proteome</keyword>
<keyword evidence="2 8" id="KW-0820">tRNA-binding</keyword>
<dbReference type="Pfam" id="PF01195">
    <property type="entry name" value="Pept_tRNA_hydro"/>
    <property type="match status" value="1"/>
</dbReference>
<evidence type="ECO:0000256" key="4">
    <source>
        <dbReference type="ARBA" id="ARBA00022884"/>
    </source>
</evidence>
<evidence type="ECO:0000256" key="8">
    <source>
        <dbReference type="HAMAP-Rule" id="MF_00083"/>
    </source>
</evidence>
<evidence type="ECO:0000256" key="5">
    <source>
        <dbReference type="ARBA" id="ARBA00038063"/>
    </source>
</evidence>
<dbReference type="Gene3D" id="3.40.50.1470">
    <property type="entry name" value="Peptidyl-tRNA hydrolase"/>
    <property type="match status" value="1"/>
</dbReference>
<evidence type="ECO:0000313" key="11">
    <source>
        <dbReference type="EMBL" id="SMB86499.1"/>
    </source>
</evidence>
<dbReference type="AlphaFoldDB" id="A0A1W1UZJ6"/>
<dbReference type="InterPro" id="IPR036416">
    <property type="entry name" value="Pept_tRNA_hydro_sf"/>
</dbReference>
<comment type="subcellular location">
    <subcellularLocation>
        <location evidence="8">Cytoplasm</location>
    </subcellularLocation>
</comment>
<comment type="catalytic activity">
    <reaction evidence="6 8 9">
        <text>an N-acyl-L-alpha-aminoacyl-tRNA + H2O = an N-acyl-L-amino acid + a tRNA + H(+)</text>
        <dbReference type="Rhea" id="RHEA:54448"/>
        <dbReference type="Rhea" id="RHEA-COMP:10123"/>
        <dbReference type="Rhea" id="RHEA-COMP:13883"/>
        <dbReference type="ChEBI" id="CHEBI:15377"/>
        <dbReference type="ChEBI" id="CHEBI:15378"/>
        <dbReference type="ChEBI" id="CHEBI:59874"/>
        <dbReference type="ChEBI" id="CHEBI:78442"/>
        <dbReference type="ChEBI" id="CHEBI:138191"/>
        <dbReference type="EC" id="3.1.1.29"/>
    </reaction>
</comment>
<keyword evidence="8" id="KW-0963">Cytoplasm</keyword>
<dbReference type="EMBL" id="FWWT01000013">
    <property type="protein sequence ID" value="SMB86499.1"/>
    <property type="molecule type" value="Genomic_DNA"/>
</dbReference>
<comment type="subunit">
    <text evidence="8">Monomer.</text>
</comment>
<proteinExistence type="inferred from homology"/>
<dbReference type="RefSeq" id="WP_084052562.1">
    <property type="nucleotide sequence ID" value="NZ_FWWT01000013.1"/>
</dbReference>
<dbReference type="PANTHER" id="PTHR17224:SF1">
    <property type="entry name" value="PEPTIDYL-TRNA HYDROLASE"/>
    <property type="match status" value="1"/>
</dbReference>
<dbReference type="CDD" id="cd00462">
    <property type="entry name" value="PTH"/>
    <property type="match status" value="1"/>
</dbReference>
<gene>
    <name evidence="8" type="primary">pth</name>
    <name evidence="11" type="ORF">SAMN00017405_1168</name>
</gene>
<feature type="binding site" evidence="8">
    <location>
        <position position="111"/>
    </location>
    <ligand>
        <name>tRNA</name>
        <dbReference type="ChEBI" id="CHEBI:17843"/>
    </ligand>
</feature>
<comment type="similarity">
    <text evidence="5 8 10">Belongs to the PTH family.</text>
</comment>
<dbReference type="NCBIfam" id="TIGR00447">
    <property type="entry name" value="pth"/>
    <property type="match status" value="1"/>
</dbReference>
<dbReference type="OrthoDB" id="9800507at2"/>
<feature type="binding site" evidence="8">
    <location>
        <position position="14"/>
    </location>
    <ligand>
        <name>tRNA</name>
        <dbReference type="ChEBI" id="CHEBI:17843"/>
    </ligand>
</feature>
<feature type="active site" description="Proton acceptor" evidence="8">
    <location>
        <position position="19"/>
    </location>
</feature>
<dbReference type="InterPro" id="IPR001328">
    <property type="entry name" value="Pept_tRNA_hydro"/>
</dbReference>
<evidence type="ECO:0000256" key="2">
    <source>
        <dbReference type="ARBA" id="ARBA00022555"/>
    </source>
</evidence>
<evidence type="ECO:0000313" key="12">
    <source>
        <dbReference type="Proteomes" id="UP000192731"/>
    </source>
</evidence>
<dbReference type="InterPro" id="IPR018171">
    <property type="entry name" value="Pept_tRNA_hydro_CS"/>
</dbReference>
<evidence type="ECO:0000256" key="7">
    <source>
        <dbReference type="ARBA" id="ARBA00050038"/>
    </source>
</evidence>
<dbReference type="GO" id="GO:0005737">
    <property type="term" value="C:cytoplasm"/>
    <property type="evidence" value="ECO:0007669"/>
    <property type="project" value="UniProtKB-SubCell"/>
</dbReference>
<dbReference type="PROSITE" id="PS01196">
    <property type="entry name" value="PEPT_TRNA_HYDROL_2"/>
    <property type="match status" value="1"/>
</dbReference>
<dbReference type="FunFam" id="3.40.50.1470:FF:000001">
    <property type="entry name" value="Peptidyl-tRNA hydrolase"/>
    <property type="match status" value="1"/>
</dbReference>
<evidence type="ECO:0000256" key="3">
    <source>
        <dbReference type="ARBA" id="ARBA00022801"/>
    </source>
</evidence>
<feature type="binding site" evidence="8">
    <location>
        <position position="64"/>
    </location>
    <ligand>
        <name>tRNA</name>
        <dbReference type="ChEBI" id="CHEBI:17843"/>
    </ligand>
</feature>
<evidence type="ECO:0000256" key="1">
    <source>
        <dbReference type="ARBA" id="ARBA00013260"/>
    </source>
</evidence>
<feature type="site" description="Stabilizes the basic form of H active site to accept a proton" evidence="8">
    <location>
        <position position="90"/>
    </location>
</feature>
<comment type="function">
    <text evidence="8">Hydrolyzes ribosome-free peptidyl-tRNAs (with 1 or more amino acids incorporated), which drop off the ribosome during protein synthesis, or as a result of ribosome stalling.</text>
</comment>
<protein>
    <recommendedName>
        <fullName evidence="7 8">Peptidyl-tRNA hydrolase</fullName>
        <shortName evidence="8">Pth</shortName>
        <ecNumber evidence="1 8">3.1.1.29</ecNumber>
    </recommendedName>
</protein>
<dbReference type="HAMAP" id="MF_00083">
    <property type="entry name" value="Pept_tRNA_hydro_bact"/>
    <property type="match status" value="1"/>
</dbReference>
<feature type="site" description="Discriminates between blocked and unblocked aminoacyl-tRNA" evidence="8">
    <location>
        <position position="9"/>
    </location>
</feature>
<dbReference type="Proteomes" id="UP000192731">
    <property type="component" value="Unassembled WGS sequence"/>
</dbReference>
<keyword evidence="4 8" id="KW-0694">RNA-binding</keyword>
<dbReference type="EC" id="3.1.1.29" evidence="1 8"/>
<dbReference type="GO" id="GO:0072344">
    <property type="term" value="P:rescue of stalled ribosome"/>
    <property type="evidence" value="ECO:0007669"/>
    <property type="project" value="UniProtKB-UniRule"/>
</dbReference>
<comment type="function">
    <text evidence="8">Catalyzes the release of premature peptidyl moieties from peptidyl-tRNA molecules trapped in stalled 50S ribosomal subunits, and thus maintains levels of free tRNAs and 50S ribosomes.</text>
</comment>
<name>A0A1W1UZJ6_DESTI</name>
<organism evidence="11 12">
    <name type="scientific">Desulfonispora thiosulfatigenes DSM 11270</name>
    <dbReference type="NCBI Taxonomy" id="656914"/>
    <lineage>
        <taxon>Bacteria</taxon>
        <taxon>Bacillati</taxon>
        <taxon>Bacillota</taxon>
        <taxon>Clostridia</taxon>
        <taxon>Eubacteriales</taxon>
        <taxon>Peptococcaceae</taxon>
        <taxon>Desulfonispora</taxon>
    </lineage>
</organism>
<dbReference type="PROSITE" id="PS01195">
    <property type="entry name" value="PEPT_TRNA_HYDROL_1"/>
    <property type="match status" value="1"/>
</dbReference>
<feature type="binding site" evidence="8">
    <location>
        <position position="66"/>
    </location>
    <ligand>
        <name>tRNA</name>
        <dbReference type="ChEBI" id="CHEBI:17843"/>
    </ligand>
</feature>
<evidence type="ECO:0000256" key="6">
    <source>
        <dbReference type="ARBA" id="ARBA00048707"/>
    </source>
</evidence>
<dbReference type="GO" id="GO:0006515">
    <property type="term" value="P:protein quality control for misfolded or incompletely synthesized proteins"/>
    <property type="evidence" value="ECO:0007669"/>
    <property type="project" value="UniProtKB-UniRule"/>
</dbReference>
<reference evidence="11 12" key="1">
    <citation type="submission" date="2017-04" db="EMBL/GenBank/DDBJ databases">
        <authorList>
            <person name="Afonso C.L."/>
            <person name="Miller P.J."/>
            <person name="Scott M.A."/>
            <person name="Spackman E."/>
            <person name="Goraichik I."/>
            <person name="Dimitrov K.M."/>
            <person name="Suarez D.L."/>
            <person name="Swayne D.E."/>
        </authorList>
    </citation>
    <scope>NUCLEOTIDE SEQUENCE [LARGE SCALE GENOMIC DNA]</scope>
    <source>
        <strain evidence="11 12">DSM 11270</strain>
    </source>
</reference>
<keyword evidence="3 8" id="KW-0378">Hydrolase</keyword>
<evidence type="ECO:0000256" key="9">
    <source>
        <dbReference type="RuleBase" id="RU000673"/>
    </source>
</evidence>
<dbReference type="SUPFAM" id="SSF53178">
    <property type="entry name" value="Peptidyl-tRNA hydrolase-like"/>
    <property type="match status" value="1"/>
</dbReference>